<gene>
    <name evidence="1" type="ORF">PIB30_015101</name>
</gene>
<proteinExistence type="predicted"/>
<sequence length="149" mass="15951">MLTSLGIFGGGRWRIRGWNGGLSMRTVIGCAWMLDGATKNCVYTLSLASSELLNSAFEDPSETILPLRNRFHFVAKWSRGASGANDSAYGNSGLSGVIVYDRGRLIGPPGKYEPWSSSASSGSVGLGYDNRPGELILACRNRHASCAFV</sequence>
<protein>
    <submittedName>
        <fullName evidence="1">Uncharacterized protein</fullName>
    </submittedName>
</protein>
<accession>A0ABU6R774</accession>
<name>A0ABU6R774_9FABA</name>
<dbReference type="EMBL" id="JASCZI010030249">
    <property type="protein sequence ID" value="MED6119805.1"/>
    <property type="molecule type" value="Genomic_DNA"/>
</dbReference>
<evidence type="ECO:0000313" key="1">
    <source>
        <dbReference type="EMBL" id="MED6119805.1"/>
    </source>
</evidence>
<dbReference type="Proteomes" id="UP001341840">
    <property type="component" value="Unassembled WGS sequence"/>
</dbReference>
<reference evidence="1 2" key="1">
    <citation type="journal article" date="2023" name="Plants (Basel)">
        <title>Bridging the Gap: Combining Genomics and Transcriptomics Approaches to Understand Stylosanthes scabra, an Orphan Legume from the Brazilian Caatinga.</title>
        <authorList>
            <person name="Ferreira-Neto J.R.C."/>
            <person name="da Silva M.D."/>
            <person name="Binneck E."/>
            <person name="de Melo N.F."/>
            <person name="da Silva R.H."/>
            <person name="de Melo A.L.T.M."/>
            <person name="Pandolfi V."/>
            <person name="Bustamante F.O."/>
            <person name="Brasileiro-Vidal A.C."/>
            <person name="Benko-Iseppon A.M."/>
        </authorList>
    </citation>
    <scope>NUCLEOTIDE SEQUENCE [LARGE SCALE GENOMIC DNA]</scope>
    <source>
        <tissue evidence="1">Leaves</tissue>
    </source>
</reference>
<comment type="caution">
    <text evidence="1">The sequence shown here is derived from an EMBL/GenBank/DDBJ whole genome shotgun (WGS) entry which is preliminary data.</text>
</comment>
<keyword evidence="2" id="KW-1185">Reference proteome</keyword>
<evidence type="ECO:0000313" key="2">
    <source>
        <dbReference type="Proteomes" id="UP001341840"/>
    </source>
</evidence>
<organism evidence="1 2">
    <name type="scientific">Stylosanthes scabra</name>
    <dbReference type="NCBI Taxonomy" id="79078"/>
    <lineage>
        <taxon>Eukaryota</taxon>
        <taxon>Viridiplantae</taxon>
        <taxon>Streptophyta</taxon>
        <taxon>Embryophyta</taxon>
        <taxon>Tracheophyta</taxon>
        <taxon>Spermatophyta</taxon>
        <taxon>Magnoliopsida</taxon>
        <taxon>eudicotyledons</taxon>
        <taxon>Gunneridae</taxon>
        <taxon>Pentapetalae</taxon>
        <taxon>rosids</taxon>
        <taxon>fabids</taxon>
        <taxon>Fabales</taxon>
        <taxon>Fabaceae</taxon>
        <taxon>Papilionoideae</taxon>
        <taxon>50 kb inversion clade</taxon>
        <taxon>dalbergioids sensu lato</taxon>
        <taxon>Dalbergieae</taxon>
        <taxon>Pterocarpus clade</taxon>
        <taxon>Stylosanthes</taxon>
    </lineage>
</organism>